<organism evidence="3 4">
    <name type="scientific">Streptomyces indicus</name>
    <dbReference type="NCBI Taxonomy" id="417292"/>
    <lineage>
        <taxon>Bacteria</taxon>
        <taxon>Bacillati</taxon>
        <taxon>Actinomycetota</taxon>
        <taxon>Actinomycetes</taxon>
        <taxon>Kitasatosporales</taxon>
        <taxon>Streptomycetaceae</taxon>
        <taxon>Streptomyces</taxon>
    </lineage>
</organism>
<evidence type="ECO:0000256" key="1">
    <source>
        <dbReference type="SAM" id="MobiDB-lite"/>
    </source>
</evidence>
<sequence length="119" mass="12390">MPQRFGRPGLLGTIARTAVISGTASAVSNRVNRGMAERDLRRQAEQQAYAQEAAAQAQAQQWAAQPPQPAPPAPAPAPAAAPAAPVDRVAQLTALADLKAQGLLTDEEFAAEKARVLNS</sequence>
<dbReference type="InterPro" id="IPR018649">
    <property type="entry name" value="SHOCT"/>
</dbReference>
<evidence type="ECO:0000313" key="4">
    <source>
        <dbReference type="Proteomes" id="UP000199155"/>
    </source>
</evidence>
<reference evidence="3 4" key="1">
    <citation type="submission" date="2016-10" db="EMBL/GenBank/DDBJ databases">
        <authorList>
            <person name="de Groot N.N."/>
        </authorList>
    </citation>
    <scope>NUCLEOTIDE SEQUENCE [LARGE SCALE GENOMIC DNA]</scope>
    <source>
        <strain evidence="3 4">CGMCC 4.5727</strain>
    </source>
</reference>
<evidence type="ECO:0000313" key="3">
    <source>
        <dbReference type="EMBL" id="SDL06931.1"/>
    </source>
</evidence>
<dbReference type="STRING" id="417292.SAMN05421806_117153"/>
<feature type="domain" description="SHOCT" evidence="2">
    <location>
        <begin position="90"/>
        <end position="117"/>
    </location>
</feature>
<feature type="region of interest" description="Disordered" evidence="1">
    <location>
        <begin position="42"/>
        <end position="85"/>
    </location>
</feature>
<keyword evidence="4" id="KW-1185">Reference proteome</keyword>
<dbReference type="AlphaFoldDB" id="A0A1G9H204"/>
<dbReference type="OrthoDB" id="5996503at2"/>
<protein>
    <submittedName>
        <fullName evidence="3">Short C-terminal domain-containing protein</fullName>
    </submittedName>
</protein>
<gene>
    <name evidence="3" type="ORF">SAMN05421806_117153</name>
</gene>
<evidence type="ECO:0000259" key="2">
    <source>
        <dbReference type="Pfam" id="PF09851"/>
    </source>
</evidence>
<dbReference type="Pfam" id="PF09851">
    <property type="entry name" value="SHOCT"/>
    <property type="match status" value="1"/>
</dbReference>
<accession>A0A1G9H204</accession>
<feature type="compositionally biased region" description="Pro residues" evidence="1">
    <location>
        <begin position="66"/>
        <end position="79"/>
    </location>
</feature>
<dbReference type="EMBL" id="FNFF01000017">
    <property type="protein sequence ID" value="SDL06931.1"/>
    <property type="molecule type" value="Genomic_DNA"/>
</dbReference>
<feature type="compositionally biased region" description="Low complexity" evidence="1">
    <location>
        <begin position="45"/>
        <end position="65"/>
    </location>
</feature>
<proteinExistence type="predicted"/>
<dbReference type="Proteomes" id="UP000199155">
    <property type="component" value="Unassembled WGS sequence"/>
</dbReference>
<name>A0A1G9H204_9ACTN</name>
<dbReference type="RefSeq" id="WP_093616157.1">
    <property type="nucleotide sequence ID" value="NZ_FNFF01000017.1"/>
</dbReference>